<organism evidence="2 3">
    <name type="scientific">Rivibacter subsaxonicus</name>
    <dbReference type="NCBI Taxonomy" id="457575"/>
    <lineage>
        <taxon>Bacteria</taxon>
        <taxon>Pseudomonadati</taxon>
        <taxon>Pseudomonadota</taxon>
        <taxon>Betaproteobacteria</taxon>
        <taxon>Burkholderiales</taxon>
        <taxon>Rivibacter</taxon>
    </lineage>
</organism>
<dbReference type="AlphaFoldDB" id="A0A4Q7VA37"/>
<name>A0A4Q7VA37_9BURK</name>
<dbReference type="RefSeq" id="WP_242617011.1">
    <property type="nucleotide sequence ID" value="NZ_SHKP01000008.1"/>
</dbReference>
<feature type="chain" id="PRO_5020670572" evidence="1">
    <location>
        <begin position="20"/>
        <end position="263"/>
    </location>
</feature>
<gene>
    <name evidence="2" type="ORF">EV670_3176</name>
</gene>
<dbReference type="EMBL" id="SHKP01000008">
    <property type="protein sequence ID" value="RZT93626.1"/>
    <property type="molecule type" value="Genomic_DNA"/>
</dbReference>
<comment type="caution">
    <text evidence="2">The sequence shown here is derived from an EMBL/GenBank/DDBJ whole genome shotgun (WGS) entry which is preliminary data.</text>
</comment>
<sequence>MKVLIAVLLTGLACGSALAQSDADLARQLSNPVAALISVPLQYNYDEHYGSDERGHRSFINVQPVVPITLNAEWNLISRTILPVVLDQANVNPGTSQSGIGDIVQSFFFSPREPTAGGLIWGAGPALLLPTGSDDLLSGRKWGLGPTAVLLKQEGPWTYGALANHIWSVAGESGRSDISSTFLQPFVTYTTPTAWTFGLNTESSYDWKAEQWSVPINATVTKLLKVGGQAMSVGGGVRYWADSPQGGPHDWGLRLVVTFLFPK</sequence>
<keyword evidence="3" id="KW-1185">Reference proteome</keyword>
<evidence type="ECO:0000313" key="2">
    <source>
        <dbReference type="EMBL" id="RZT93626.1"/>
    </source>
</evidence>
<reference evidence="2 3" key="1">
    <citation type="submission" date="2019-02" db="EMBL/GenBank/DDBJ databases">
        <title>Genomic Encyclopedia of Type Strains, Phase IV (KMG-IV): sequencing the most valuable type-strain genomes for metagenomic binning, comparative biology and taxonomic classification.</title>
        <authorList>
            <person name="Goeker M."/>
        </authorList>
    </citation>
    <scope>NUCLEOTIDE SEQUENCE [LARGE SCALE GENOMIC DNA]</scope>
    <source>
        <strain evidence="2 3">DSM 19570</strain>
    </source>
</reference>
<keyword evidence="1" id="KW-0732">Signal</keyword>
<proteinExistence type="predicted"/>
<feature type="signal peptide" evidence="1">
    <location>
        <begin position="1"/>
        <end position="19"/>
    </location>
</feature>
<evidence type="ECO:0000256" key="1">
    <source>
        <dbReference type="SAM" id="SignalP"/>
    </source>
</evidence>
<accession>A0A4Q7VA37</accession>
<evidence type="ECO:0000313" key="3">
    <source>
        <dbReference type="Proteomes" id="UP000293671"/>
    </source>
</evidence>
<protein>
    <submittedName>
        <fullName evidence="2">Outer membrane putative beta-barrel porin/alpha-amylase</fullName>
    </submittedName>
</protein>
<dbReference type="Proteomes" id="UP000293671">
    <property type="component" value="Unassembled WGS sequence"/>
</dbReference>